<name>A0ABN7W5J4_GIGMA</name>
<dbReference type="EMBL" id="CAJVQB010031508">
    <property type="protein sequence ID" value="CAG8816982.1"/>
    <property type="molecule type" value="Genomic_DNA"/>
</dbReference>
<sequence>MTPMQIINWNDKIDSAKYLSKDQKDQLHRLRNKRHIENEAFIGNLLDGNLFDTLISNDALLSDQQKKDLQELRKQRITTLSNKTYDELKNNIRIERIVSKLEDKG</sequence>
<proteinExistence type="predicted"/>
<organism evidence="1 2">
    <name type="scientific">Gigaspora margarita</name>
    <dbReference type="NCBI Taxonomy" id="4874"/>
    <lineage>
        <taxon>Eukaryota</taxon>
        <taxon>Fungi</taxon>
        <taxon>Fungi incertae sedis</taxon>
        <taxon>Mucoromycota</taxon>
        <taxon>Glomeromycotina</taxon>
        <taxon>Glomeromycetes</taxon>
        <taxon>Diversisporales</taxon>
        <taxon>Gigasporaceae</taxon>
        <taxon>Gigaspora</taxon>
    </lineage>
</organism>
<comment type="caution">
    <text evidence="1">The sequence shown here is derived from an EMBL/GenBank/DDBJ whole genome shotgun (WGS) entry which is preliminary data.</text>
</comment>
<protein>
    <submittedName>
        <fullName evidence="1">2457_t:CDS:1</fullName>
    </submittedName>
</protein>
<feature type="non-terminal residue" evidence="1">
    <location>
        <position position="105"/>
    </location>
</feature>
<dbReference type="Proteomes" id="UP000789901">
    <property type="component" value="Unassembled WGS sequence"/>
</dbReference>
<reference evidence="1 2" key="1">
    <citation type="submission" date="2021-06" db="EMBL/GenBank/DDBJ databases">
        <authorList>
            <person name="Kallberg Y."/>
            <person name="Tangrot J."/>
            <person name="Rosling A."/>
        </authorList>
    </citation>
    <scope>NUCLEOTIDE SEQUENCE [LARGE SCALE GENOMIC DNA]</scope>
    <source>
        <strain evidence="1 2">120-4 pot B 10/14</strain>
    </source>
</reference>
<accession>A0ABN7W5J4</accession>
<evidence type="ECO:0000313" key="2">
    <source>
        <dbReference type="Proteomes" id="UP000789901"/>
    </source>
</evidence>
<evidence type="ECO:0000313" key="1">
    <source>
        <dbReference type="EMBL" id="CAG8816982.1"/>
    </source>
</evidence>
<gene>
    <name evidence="1" type="ORF">GMARGA_LOCUS26682</name>
</gene>
<keyword evidence="2" id="KW-1185">Reference proteome</keyword>